<dbReference type="NCBIfam" id="TIGR01044">
    <property type="entry name" value="rplV_bact"/>
    <property type="match status" value="1"/>
</dbReference>
<dbReference type="SUPFAM" id="SSF54843">
    <property type="entry name" value="Ribosomal protein L22"/>
    <property type="match status" value="1"/>
</dbReference>
<dbReference type="InterPro" id="IPR005727">
    <property type="entry name" value="Ribosomal_uL22_bac/chlpt-type"/>
</dbReference>
<evidence type="ECO:0000256" key="3">
    <source>
        <dbReference type="ARBA" id="ARBA00022884"/>
    </source>
</evidence>
<comment type="similarity">
    <text evidence="1 7">Belongs to the universal ribosomal protein uL22 family.</text>
</comment>
<evidence type="ECO:0000256" key="4">
    <source>
        <dbReference type="ARBA" id="ARBA00022980"/>
    </source>
</evidence>
<dbReference type="InterPro" id="IPR001063">
    <property type="entry name" value="Ribosomal_uL22"/>
</dbReference>
<gene>
    <name evidence="8" type="primary">rpl22</name>
</gene>
<accession>A0A451FMN1</accession>
<geneLocation type="plastid" evidence="8"/>
<dbReference type="GO" id="GO:0006412">
    <property type="term" value="P:translation"/>
    <property type="evidence" value="ECO:0007669"/>
    <property type="project" value="InterPro"/>
</dbReference>
<dbReference type="Pfam" id="PF00237">
    <property type="entry name" value="Ribosomal_L22"/>
    <property type="match status" value="1"/>
</dbReference>
<keyword evidence="2" id="KW-0699">rRNA-binding</keyword>
<dbReference type="HAMAP" id="MF_01331_B">
    <property type="entry name" value="Ribosomal_uL22_B"/>
    <property type="match status" value="1"/>
</dbReference>
<evidence type="ECO:0000256" key="2">
    <source>
        <dbReference type="ARBA" id="ARBA00022730"/>
    </source>
</evidence>
<dbReference type="PANTHER" id="PTHR13501">
    <property type="entry name" value="CHLOROPLAST 50S RIBOSOMAL PROTEIN L22-RELATED"/>
    <property type="match status" value="1"/>
</dbReference>
<dbReference type="GeneID" id="38947807"/>
<proteinExistence type="inferred from homology"/>
<name>A0A451FMN1_9STRA</name>
<keyword evidence="3" id="KW-0694">RNA-binding</keyword>
<evidence type="ECO:0000313" key="8">
    <source>
        <dbReference type="EMBL" id="QAA11669.1"/>
    </source>
</evidence>
<dbReference type="GO" id="GO:0022625">
    <property type="term" value="C:cytosolic large ribosomal subunit"/>
    <property type="evidence" value="ECO:0007669"/>
    <property type="project" value="TreeGrafter"/>
</dbReference>
<evidence type="ECO:0000256" key="7">
    <source>
        <dbReference type="RuleBase" id="RU004005"/>
    </source>
</evidence>
<dbReference type="PROSITE" id="PS00464">
    <property type="entry name" value="RIBOSOMAL_L22"/>
    <property type="match status" value="1"/>
</dbReference>
<dbReference type="AlphaFoldDB" id="A0A451FMN1"/>
<dbReference type="GO" id="GO:0003735">
    <property type="term" value="F:structural constituent of ribosome"/>
    <property type="evidence" value="ECO:0007669"/>
    <property type="project" value="InterPro"/>
</dbReference>
<dbReference type="CDD" id="cd00336">
    <property type="entry name" value="Ribosomal_L22"/>
    <property type="match status" value="1"/>
</dbReference>
<dbReference type="PANTHER" id="PTHR13501:SF8">
    <property type="entry name" value="LARGE RIBOSOMAL SUBUNIT PROTEIN UL22M"/>
    <property type="match status" value="1"/>
</dbReference>
<keyword evidence="5 7" id="KW-0687">Ribonucleoprotein</keyword>
<organism evidence="8">
    <name type="scientific">Eustigmatophyceae sp. Mont 10/10-1w</name>
    <dbReference type="NCBI Taxonomy" id="2506145"/>
    <lineage>
        <taxon>Eukaryota</taxon>
        <taxon>Sar</taxon>
        <taxon>Stramenopiles</taxon>
        <taxon>Ochrophyta</taxon>
        <taxon>Eustigmatophyceae</taxon>
    </lineage>
</organism>
<dbReference type="RefSeq" id="YP_009550734.1">
    <property type="nucleotide sequence ID" value="NC_040297.1"/>
</dbReference>
<dbReference type="Gene3D" id="3.90.470.10">
    <property type="entry name" value="Ribosomal protein L22/L17"/>
    <property type="match status" value="1"/>
</dbReference>
<dbReference type="InterPro" id="IPR047867">
    <property type="entry name" value="Ribosomal_uL22_bac/org-type"/>
</dbReference>
<evidence type="ECO:0000256" key="1">
    <source>
        <dbReference type="ARBA" id="ARBA00009451"/>
    </source>
</evidence>
<dbReference type="GO" id="GO:0019843">
    <property type="term" value="F:rRNA binding"/>
    <property type="evidence" value="ECO:0007669"/>
    <property type="project" value="UniProtKB-KW"/>
</dbReference>
<evidence type="ECO:0000256" key="6">
    <source>
        <dbReference type="ARBA" id="ARBA00035285"/>
    </source>
</evidence>
<dbReference type="InterPro" id="IPR036394">
    <property type="entry name" value="Ribosomal_uL22_sf"/>
</dbReference>
<dbReference type="EMBL" id="MK281455">
    <property type="protein sequence ID" value="QAA11669.1"/>
    <property type="molecule type" value="Genomic_DNA"/>
</dbReference>
<keyword evidence="4 7" id="KW-0689">Ribosomal protein</keyword>
<dbReference type="InterPro" id="IPR018260">
    <property type="entry name" value="Ribosomal_uL22_CS"/>
</dbReference>
<protein>
    <recommendedName>
        <fullName evidence="6">Large ribosomal subunit protein uL22c</fullName>
    </recommendedName>
</protein>
<reference evidence="8" key="1">
    <citation type="journal article" date="2019" name="Genome Biol. Evol.">
        <title>Plastid Genomes and Proteins Illuminate the Evolution of Eustigmatophyte Algae and Their Bacterial Endosymbionts.</title>
        <authorList>
            <person name="Sevcikova T."/>
            <person name="Yurchenko T."/>
            <person name="Fawley K.P."/>
            <person name="Amaral R."/>
            <person name="Strnad H."/>
            <person name="Santos L.M."/>
            <person name="Fawley M.W."/>
            <person name="Elias M."/>
        </authorList>
    </citation>
    <scope>NUCLEOTIDE SEQUENCE</scope>
</reference>
<evidence type="ECO:0000256" key="5">
    <source>
        <dbReference type="ARBA" id="ARBA00023274"/>
    </source>
</evidence>
<keyword evidence="8" id="KW-0934">Plastid</keyword>
<sequence>MNFKRAPKLKTLSHRALKQIKERSETSYSKATARMIRMSPLKVRRVLKQIIGCSYEEALILLRFLPYRACHPIAKVLKSAGSNAIKNNFIPESYLQVCEGYVDKGPILKRIRPRAKGRAYPIKKYTSHISISVRSTFSKYETNFNDDFIAYSIDQKLSKWKNNKNS</sequence>